<dbReference type="AlphaFoldDB" id="A0A139A5U9"/>
<sequence length="168" mass="19186">MGLMILYKWGPHRDSRRPPPRPSKLCFRIQNTSYLAWSALGKGGACSRSRPLCGPLSRRILSFSTTTRPFLLLNRLRLHPHVLFCSRGHPLPFTPSVASIQGTWHRTIANCRRLVKETSLVRPFVSSTRFWAWGCDGGVLEVEAVETVHMSTKEAGLADYRKEYMYIR</sequence>
<dbReference type="Proteomes" id="UP000070544">
    <property type="component" value="Unassembled WGS sequence"/>
</dbReference>
<proteinExistence type="predicted"/>
<evidence type="ECO:0000313" key="2">
    <source>
        <dbReference type="Proteomes" id="UP000070544"/>
    </source>
</evidence>
<accession>A0A139A5U9</accession>
<dbReference type="EMBL" id="KQ965790">
    <property type="protein sequence ID" value="KXS12156.1"/>
    <property type="molecule type" value="Genomic_DNA"/>
</dbReference>
<organism evidence="1 2">
    <name type="scientific">Gonapodya prolifera (strain JEL478)</name>
    <name type="common">Monoblepharis prolifera</name>
    <dbReference type="NCBI Taxonomy" id="1344416"/>
    <lineage>
        <taxon>Eukaryota</taxon>
        <taxon>Fungi</taxon>
        <taxon>Fungi incertae sedis</taxon>
        <taxon>Chytridiomycota</taxon>
        <taxon>Chytridiomycota incertae sedis</taxon>
        <taxon>Monoblepharidomycetes</taxon>
        <taxon>Monoblepharidales</taxon>
        <taxon>Gonapodyaceae</taxon>
        <taxon>Gonapodya</taxon>
    </lineage>
</organism>
<reference evidence="1 2" key="1">
    <citation type="journal article" date="2015" name="Genome Biol. Evol.">
        <title>Phylogenomic analyses indicate that early fungi evolved digesting cell walls of algal ancestors of land plants.</title>
        <authorList>
            <person name="Chang Y."/>
            <person name="Wang S."/>
            <person name="Sekimoto S."/>
            <person name="Aerts A.L."/>
            <person name="Choi C."/>
            <person name="Clum A."/>
            <person name="LaButti K.M."/>
            <person name="Lindquist E.A."/>
            <person name="Yee Ngan C."/>
            <person name="Ohm R.A."/>
            <person name="Salamov A.A."/>
            <person name="Grigoriev I.V."/>
            <person name="Spatafora J.W."/>
            <person name="Berbee M.L."/>
        </authorList>
    </citation>
    <scope>NUCLEOTIDE SEQUENCE [LARGE SCALE GENOMIC DNA]</scope>
    <source>
        <strain evidence="1 2">JEL478</strain>
    </source>
</reference>
<name>A0A139A5U9_GONPJ</name>
<protein>
    <submittedName>
        <fullName evidence="1">Uncharacterized protein</fullName>
    </submittedName>
</protein>
<evidence type="ECO:0000313" key="1">
    <source>
        <dbReference type="EMBL" id="KXS12156.1"/>
    </source>
</evidence>
<keyword evidence="2" id="KW-1185">Reference proteome</keyword>
<gene>
    <name evidence="1" type="ORF">M427DRAFT_407715</name>
</gene>